<reference evidence="10 11" key="1">
    <citation type="submission" date="2020-04" db="EMBL/GenBank/DDBJ databases">
        <authorList>
            <person name="De Canck E."/>
        </authorList>
    </citation>
    <scope>NUCLEOTIDE SEQUENCE [LARGE SCALE GENOMIC DNA]</scope>
    <source>
        <strain evidence="10 11">LMG 28138</strain>
    </source>
</reference>
<dbReference type="InterPro" id="IPR017853">
    <property type="entry name" value="GH"/>
</dbReference>
<proteinExistence type="inferred from homology"/>
<dbReference type="FunFam" id="3.20.20.80:FF:000053">
    <property type="entry name" value="Alpha-xylosidase YicI"/>
    <property type="match status" value="1"/>
</dbReference>
<dbReference type="InterPro" id="IPR011013">
    <property type="entry name" value="Gal_mutarotase_sf_dom"/>
</dbReference>
<dbReference type="InterPro" id="IPR025887">
    <property type="entry name" value="Glyco_hydro_31_N_dom"/>
</dbReference>
<evidence type="ECO:0000313" key="10">
    <source>
        <dbReference type="EMBL" id="CAB3790379.1"/>
    </source>
</evidence>
<evidence type="ECO:0000313" key="11">
    <source>
        <dbReference type="Proteomes" id="UP000494115"/>
    </source>
</evidence>
<evidence type="ECO:0000256" key="4">
    <source>
        <dbReference type="ARBA" id="ARBA00052064"/>
    </source>
</evidence>
<organism evidence="10 11">
    <name type="scientific">Pararobbsia alpina</name>
    <dbReference type="NCBI Taxonomy" id="621374"/>
    <lineage>
        <taxon>Bacteria</taxon>
        <taxon>Pseudomonadati</taxon>
        <taxon>Pseudomonadota</taxon>
        <taxon>Betaproteobacteria</taxon>
        <taxon>Burkholderiales</taxon>
        <taxon>Burkholderiaceae</taxon>
        <taxon>Pararobbsia</taxon>
    </lineage>
</organism>
<evidence type="ECO:0000256" key="3">
    <source>
        <dbReference type="ARBA" id="ARBA00023295"/>
    </source>
</evidence>
<dbReference type="EC" id="3.2.1.177" evidence="5"/>
<dbReference type="InterPro" id="IPR013780">
    <property type="entry name" value="Glyco_hydro_b"/>
</dbReference>
<dbReference type="PANTHER" id="PTHR43053:SF4">
    <property type="entry name" value="MYOGENESIS-REGULATING GLYCOSIDASE"/>
    <property type="match status" value="1"/>
</dbReference>
<dbReference type="CDD" id="cd06593">
    <property type="entry name" value="GH31_xylosidase_YicI"/>
    <property type="match status" value="1"/>
</dbReference>
<dbReference type="SUPFAM" id="SSF117125">
    <property type="entry name" value="Putative glucosidase YicI, C-terminal domain"/>
    <property type="match status" value="1"/>
</dbReference>
<dbReference type="SUPFAM" id="SSF74650">
    <property type="entry name" value="Galactose mutarotase-like"/>
    <property type="match status" value="1"/>
</dbReference>
<evidence type="ECO:0000256" key="5">
    <source>
        <dbReference type="ARBA" id="ARBA00066962"/>
    </source>
</evidence>
<dbReference type="Pfam" id="PF01055">
    <property type="entry name" value="Glyco_hydro_31_2nd"/>
    <property type="match status" value="1"/>
</dbReference>
<evidence type="ECO:0000256" key="2">
    <source>
        <dbReference type="ARBA" id="ARBA00022801"/>
    </source>
</evidence>
<feature type="domain" description="Glycoside hydrolase family 31 N-terminal" evidence="8">
    <location>
        <begin position="54"/>
        <end position="231"/>
    </location>
</feature>
<evidence type="ECO:0000259" key="7">
    <source>
        <dbReference type="Pfam" id="PF01055"/>
    </source>
</evidence>
<feature type="domain" description="Glycosyl hydrolase family 31 C-terminal" evidence="9">
    <location>
        <begin position="596"/>
        <end position="680"/>
    </location>
</feature>
<gene>
    <name evidence="10" type="primary">yicI</name>
    <name evidence="10" type="ORF">LMG28138_02975</name>
</gene>
<dbReference type="Gene3D" id="3.20.20.80">
    <property type="entry name" value="Glycosidases"/>
    <property type="match status" value="1"/>
</dbReference>
<accession>A0A6S7B727</accession>
<evidence type="ECO:0000259" key="8">
    <source>
        <dbReference type="Pfam" id="PF13802"/>
    </source>
</evidence>
<name>A0A6S7B727_9BURK</name>
<keyword evidence="3 6" id="KW-0326">Glycosidase</keyword>
<dbReference type="SUPFAM" id="SSF51445">
    <property type="entry name" value="(Trans)glycosidases"/>
    <property type="match status" value="1"/>
</dbReference>
<dbReference type="Pfam" id="PF21365">
    <property type="entry name" value="Glyco_hydro_31_3rd"/>
    <property type="match status" value="1"/>
</dbReference>
<dbReference type="RefSeq" id="WP_175105518.1">
    <property type="nucleotide sequence ID" value="NZ_CADIKM010000012.1"/>
</dbReference>
<dbReference type="CDD" id="cd14752">
    <property type="entry name" value="GH31_N"/>
    <property type="match status" value="1"/>
</dbReference>
<feature type="domain" description="Glycoside hydrolase family 31 TIM barrel" evidence="7">
    <location>
        <begin position="273"/>
        <end position="587"/>
    </location>
</feature>
<evidence type="ECO:0000256" key="1">
    <source>
        <dbReference type="ARBA" id="ARBA00007806"/>
    </source>
</evidence>
<dbReference type="Pfam" id="PF13802">
    <property type="entry name" value="Gal_mutarotas_2"/>
    <property type="match status" value="1"/>
</dbReference>
<comment type="catalytic activity">
    <reaction evidence="4">
        <text>Hydrolysis of terminal, non-reducing alpha-D-xylose residues with release of alpha-D-xylose.</text>
        <dbReference type="EC" id="3.2.1.177"/>
    </reaction>
</comment>
<dbReference type="PANTHER" id="PTHR43053">
    <property type="entry name" value="GLYCOSIDASE FAMILY 31"/>
    <property type="match status" value="1"/>
</dbReference>
<dbReference type="Gene3D" id="2.60.40.1760">
    <property type="entry name" value="glycosyl hydrolase (family 31)"/>
    <property type="match status" value="1"/>
</dbReference>
<protein>
    <recommendedName>
        <fullName evidence="5">alpha-D-xyloside xylohydrolase</fullName>
        <ecNumber evidence="5">3.2.1.177</ecNumber>
    </recommendedName>
</protein>
<dbReference type="GO" id="GO:0005975">
    <property type="term" value="P:carbohydrate metabolic process"/>
    <property type="evidence" value="ECO:0007669"/>
    <property type="project" value="InterPro"/>
</dbReference>
<dbReference type="InterPro" id="IPR000322">
    <property type="entry name" value="Glyco_hydro_31_TIM"/>
</dbReference>
<comment type="similarity">
    <text evidence="1 6">Belongs to the glycosyl hydrolase 31 family.</text>
</comment>
<dbReference type="Gene3D" id="2.60.40.1180">
    <property type="entry name" value="Golgi alpha-mannosidase II"/>
    <property type="match status" value="2"/>
</dbReference>
<evidence type="ECO:0000259" key="9">
    <source>
        <dbReference type="Pfam" id="PF21365"/>
    </source>
</evidence>
<sequence>MKISDGNWLIHEGLQVLYPVHVHDVQLRGKELRVHAAPRDVSSRAFQLDTALLTLRIFSPQAGVIGVRIERYQGAYPVGPNFELHCDEDLDVQTRLDDNEATLTSGSLTVRIARRGDWAIDFLRDTHASGAGAGGGPVFERLTGSGVRAAGHVTETGGGTHVFERLDLGVGETVYGLGERFAAFVKNGQTIDIWNRDGGTGTEQAYKNIPFYLTNRGYGVFVNHPGHVEFEVATEKVAKVQFSVPGEGLEYFVIDGPSPKAVLDRYTRLTGRPALPPAWSFGLWLTTSFTTDYDEGTVNRFIDGMRERNLPLHVFHFDCFWMRAFHWCDFEWNPATFPDPEGMLRRLKDKGLHICVWINPYIAQPSPLFAEGMARGYLLKKADGKVWQWDKWQPGQGIVDFTNPAACEWYAAHLRRLLAMGVDSFKTDFGERIPTDVVYHDGSDPERMHNYYAFLYNKLVYDVLAEVRGPKDAVLFARAAAAGSQQFPVHWGGDSNSTYESMAESLRGGLSLGLSGFGFWSHDIGGFENTAPAHIYKRWCAFGLLSSHSRLHGSKSYRVPWLFDEEAVDVLRHFTQWKSRLMPYLYDQAALAAQHGTPLMRAMLLEFAEDRACDYLDRQYMLGESVLVAPVFSEAGDVDFYLPAGRWTHLFTDTEVAGGSWRRERHDFMSVPIYVRPNTLLAIGADASKPDYDYANEVELRLYALDEGARAGATVRDLDGEVRLYAAASRTGMRLNVELEGNDRPCTLSLQNLASSTMQVFATDTGAGSGMGSANASGSFTVESDARHTHVRIAANVKRFTIEL</sequence>
<dbReference type="AlphaFoldDB" id="A0A6S7B727"/>
<dbReference type="GO" id="GO:0030246">
    <property type="term" value="F:carbohydrate binding"/>
    <property type="evidence" value="ECO:0007669"/>
    <property type="project" value="InterPro"/>
</dbReference>
<keyword evidence="11" id="KW-1185">Reference proteome</keyword>
<dbReference type="InterPro" id="IPR048395">
    <property type="entry name" value="Glyco_hydro_31_C"/>
</dbReference>
<dbReference type="Proteomes" id="UP000494115">
    <property type="component" value="Unassembled WGS sequence"/>
</dbReference>
<evidence type="ECO:0000256" key="6">
    <source>
        <dbReference type="RuleBase" id="RU361185"/>
    </source>
</evidence>
<dbReference type="SUPFAM" id="SSF51011">
    <property type="entry name" value="Glycosyl hydrolase domain"/>
    <property type="match status" value="1"/>
</dbReference>
<keyword evidence="2 6" id="KW-0378">Hydrolase</keyword>
<dbReference type="GO" id="GO:0061634">
    <property type="term" value="F:alpha-D-xyloside xylohydrolase"/>
    <property type="evidence" value="ECO:0007669"/>
    <property type="project" value="UniProtKB-EC"/>
</dbReference>
<dbReference type="EMBL" id="CADIKM010000012">
    <property type="protein sequence ID" value="CAB3790379.1"/>
    <property type="molecule type" value="Genomic_DNA"/>
</dbReference>
<dbReference type="NCBIfam" id="NF007940">
    <property type="entry name" value="PRK10658.1"/>
    <property type="match status" value="1"/>
</dbReference>
<dbReference type="InterPro" id="IPR050985">
    <property type="entry name" value="Alpha-glycosidase_related"/>
</dbReference>